<reference evidence="2 3" key="1">
    <citation type="submission" date="2019-06" db="EMBL/GenBank/DDBJ databases">
        <title>Sequencing the genomes of 1000 actinobacteria strains.</title>
        <authorList>
            <person name="Klenk H.-P."/>
        </authorList>
    </citation>
    <scope>NUCLEOTIDE SEQUENCE [LARGE SCALE GENOMIC DNA]</scope>
    <source>
        <strain evidence="2 3">DSM 12362</strain>
    </source>
</reference>
<dbReference type="RefSeq" id="WP_141818612.1">
    <property type="nucleotide sequence ID" value="NZ_BAAAIL010000002.1"/>
</dbReference>
<accession>A0A543KPU5</accession>
<name>A0A543KPU5_9MICO</name>
<sequence>MTTALPAPAWLAPTGRAVPWHALVAVAPVLVASAALGAAVDRTALVASDIAAAGLASAVVSGLADPAADLLDALPTRRSARRLHRLALLVPAGLTIWLAFLATALVGAGPGPGWPVGPFLALTFTGCAVAAVSPARYAVAAGAAAPLVWIVLGRAAAGLDTRGDQLLAAYQHHPWIVTLAALAALLGTGLRR</sequence>
<feature type="transmembrane region" description="Helical" evidence="1">
    <location>
        <begin position="86"/>
        <end position="108"/>
    </location>
</feature>
<dbReference type="EMBL" id="VFPU01000001">
    <property type="protein sequence ID" value="TQM97088.1"/>
    <property type="molecule type" value="Genomic_DNA"/>
</dbReference>
<feature type="transmembrane region" description="Helical" evidence="1">
    <location>
        <begin position="114"/>
        <end position="132"/>
    </location>
</feature>
<comment type="caution">
    <text evidence="2">The sequence shown here is derived from an EMBL/GenBank/DDBJ whole genome shotgun (WGS) entry which is preliminary data.</text>
</comment>
<keyword evidence="3" id="KW-1185">Reference proteome</keyword>
<evidence type="ECO:0000256" key="1">
    <source>
        <dbReference type="SAM" id="Phobius"/>
    </source>
</evidence>
<keyword evidence="1" id="KW-0472">Membrane</keyword>
<feature type="transmembrane region" description="Helical" evidence="1">
    <location>
        <begin position="20"/>
        <end position="40"/>
    </location>
</feature>
<protein>
    <submittedName>
        <fullName evidence="2">Uncharacterized protein</fullName>
    </submittedName>
</protein>
<feature type="transmembrane region" description="Helical" evidence="1">
    <location>
        <begin position="137"/>
        <end position="157"/>
    </location>
</feature>
<proteinExistence type="predicted"/>
<feature type="transmembrane region" description="Helical" evidence="1">
    <location>
        <begin position="172"/>
        <end position="190"/>
    </location>
</feature>
<keyword evidence="1" id="KW-0812">Transmembrane</keyword>
<dbReference type="Proteomes" id="UP000315133">
    <property type="component" value="Unassembled WGS sequence"/>
</dbReference>
<keyword evidence="1" id="KW-1133">Transmembrane helix</keyword>
<gene>
    <name evidence="2" type="ORF">FB476_1988</name>
</gene>
<evidence type="ECO:0000313" key="2">
    <source>
        <dbReference type="EMBL" id="TQM97088.1"/>
    </source>
</evidence>
<dbReference type="AlphaFoldDB" id="A0A543KPU5"/>
<evidence type="ECO:0000313" key="3">
    <source>
        <dbReference type="Proteomes" id="UP000315133"/>
    </source>
</evidence>
<organism evidence="2 3">
    <name type="scientific">Ornithinimicrobium humiphilum</name>
    <dbReference type="NCBI Taxonomy" id="125288"/>
    <lineage>
        <taxon>Bacteria</taxon>
        <taxon>Bacillati</taxon>
        <taxon>Actinomycetota</taxon>
        <taxon>Actinomycetes</taxon>
        <taxon>Micrococcales</taxon>
        <taxon>Ornithinimicrobiaceae</taxon>
        <taxon>Ornithinimicrobium</taxon>
    </lineage>
</organism>